<protein>
    <submittedName>
        <fullName evidence="2">Uncharacterized protein</fullName>
    </submittedName>
</protein>
<evidence type="ECO:0000256" key="1">
    <source>
        <dbReference type="SAM" id="MobiDB-lite"/>
    </source>
</evidence>
<feature type="region of interest" description="Disordered" evidence="1">
    <location>
        <begin position="1"/>
        <end position="23"/>
    </location>
</feature>
<proteinExistence type="predicted"/>
<organism evidence="2">
    <name type="scientific">marine metagenome</name>
    <dbReference type="NCBI Taxonomy" id="408172"/>
    <lineage>
        <taxon>unclassified sequences</taxon>
        <taxon>metagenomes</taxon>
        <taxon>ecological metagenomes</taxon>
    </lineage>
</organism>
<name>A0A381ZL12_9ZZZZ</name>
<sequence length="23" mass="2653">EWQKVEGVGKFPKNYKPDALGFD</sequence>
<accession>A0A381ZL12</accession>
<feature type="non-terminal residue" evidence="2">
    <location>
        <position position="1"/>
    </location>
</feature>
<dbReference type="EMBL" id="UINC01021742">
    <property type="protein sequence ID" value="SVA89940.1"/>
    <property type="molecule type" value="Genomic_DNA"/>
</dbReference>
<reference evidence="2" key="1">
    <citation type="submission" date="2018-05" db="EMBL/GenBank/DDBJ databases">
        <authorList>
            <person name="Lanie J.A."/>
            <person name="Ng W.-L."/>
            <person name="Kazmierczak K.M."/>
            <person name="Andrzejewski T.M."/>
            <person name="Davidsen T.M."/>
            <person name="Wayne K.J."/>
            <person name="Tettelin H."/>
            <person name="Glass J.I."/>
            <person name="Rusch D."/>
            <person name="Podicherti R."/>
            <person name="Tsui H.-C.T."/>
            <person name="Winkler M.E."/>
        </authorList>
    </citation>
    <scope>NUCLEOTIDE SEQUENCE</scope>
</reference>
<gene>
    <name evidence="2" type="ORF">METZ01_LOCUS142794</name>
</gene>
<dbReference type="AlphaFoldDB" id="A0A381ZL12"/>
<evidence type="ECO:0000313" key="2">
    <source>
        <dbReference type="EMBL" id="SVA89940.1"/>
    </source>
</evidence>